<evidence type="ECO:0000256" key="1">
    <source>
        <dbReference type="ARBA" id="ARBA00004141"/>
    </source>
</evidence>
<dbReference type="EMBL" id="MN739535">
    <property type="protein sequence ID" value="QHT11563.1"/>
    <property type="molecule type" value="Genomic_DNA"/>
</dbReference>
<dbReference type="AlphaFoldDB" id="A0A6C0D535"/>
<keyword evidence="3 5" id="KW-1133">Transmembrane helix</keyword>
<keyword evidence="4 5" id="KW-0472">Membrane</keyword>
<dbReference type="GO" id="GO:0016020">
    <property type="term" value="C:membrane"/>
    <property type="evidence" value="ECO:0007669"/>
    <property type="project" value="UniProtKB-SubCell"/>
</dbReference>
<evidence type="ECO:0000256" key="4">
    <source>
        <dbReference type="ARBA" id="ARBA00023136"/>
    </source>
</evidence>
<evidence type="ECO:0000256" key="2">
    <source>
        <dbReference type="ARBA" id="ARBA00022692"/>
    </source>
</evidence>
<comment type="subcellular location">
    <subcellularLocation>
        <location evidence="1">Membrane</location>
        <topology evidence="1">Multi-pass membrane protein</topology>
    </subcellularLocation>
</comment>
<evidence type="ECO:0000256" key="5">
    <source>
        <dbReference type="SAM" id="Phobius"/>
    </source>
</evidence>
<evidence type="ECO:0000313" key="6">
    <source>
        <dbReference type="EMBL" id="QHT11563.1"/>
    </source>
</evidence>
<feature type="transmembrane region" description="Helical" evidence="5">
    <location>
        <begin position="42"/>
        <end position="59"/>
    </location>
</feature>
<protein>
    <recommendedName>
        <fullName evidence="7">PQ-loop repeat-containing protein</fullName>
    </recommendedName>
</protein>
<name>A0A6C0D535_9ZZZZ</name>
<proteinExistence type="predicted"/>
<dbReference type="Gene3D" id="1.20.1280.290">
    <property type="match status" value="1"/>
</dbReference>
<sequence length="122" mass="14252">MSTTNLYKNNILVVCNVINVIYHFPQIIKTYKTKSVKDFDPYYLFLGNLHSFCWVLYSIEDNNSLMIFNSCVTMFSISFVSYYKINSYISDYYKKKQLANVSSINSDKEINIITVTSDSENK</sequence>
<organism evidence="6">
    <name type="scientific">viral metagenome</name>
    <dbReference type="NCBI Taxonomy" id="1070528"/>
    <lineage>
        <taxon>unclassified sequences</taxon>
        <taxon>metagenomes</taxon>
        <taxon>organismal metagenomes</taxon>
    </lineage>
</organism>
<accession>A0A6C0D535</accession>
<evidence type="ECO:0008006" key="7">
    <source>
        <dbReference type="Google" id="ProtNLM"/>
    </source>
</evidence>
<evidence type="ECO:0000256" key="3">
    <source>
        <dbReference type="ARBA" id="ARBA00022989"/>
    </source>
</evidence>
<feature type="transmembrane region" description="Helical" evidence="5">
    <location>
        <begin position="65"/>
        <end position="85"/>
    </location>
</feature>
<keyword evidence="2 5" id="KW-0812">Transmembrane</keyword>
<dbReference type="InterPro" id="IPR006603">
    <property type="entry name" value="PQ-loop_rpt"/>
</dbReference>
<reference evidence="6" key="1">
    <citation type="journal article" date="2020" name="Nature">
        <title>Giant virus diversity and host interactions through global metagenomics.</title>
        <authorList>
            <person name="Schulz F."/>
            <person name="Roux S."/>
            <person name="Paez-Espino D."/>
            <person name="Jungbluth S."/>
            <person name="Walsh D.A."/>
            <person name="Denef V.J."/>
            <person name="McMahon K.D."/>
            <person name="Konstantinidis K.T."/>
            <person name="Eloe-Fadrosh E.A."/>
            <person name="Kyrpides N.C."/>
            <person name="Woyke T."/>
        </authorList>
    </citation>
    <scope>NUCLEOTIDE SEQUENCE</scope>
    <source>
        <strain evidence="6">GVMAG-M-3300023174-116</strain>
    </source>
</reference>
<dbReference type="Pfam" id="PF04193">
    <property type="entry name" value="PQ-loop"/>
    <property type="match status" value="1"/>
</dbReference>